<proteinExistence type="predicted"/>
<reference evidence="3 4" key="1">
    <citation type="submission" date="2014-04" db="EMBL/GenBank/DDBJ databases">
        <title>Genome assembly of Hyalangium minutum DSM 14724.</title>
        <authorList>
            <person name="Sharma G."/>
            <person name="Subramanian S."/>
        </authorList>
    </citation>
    <scope>NUCLEOTIDE SEQUENCE [LARGE SCALE GENOMIC DNA]</scope>
    <source>
        <strain evidence="3 4">DSM 14724</strain>
    </source>
</reference>
<evidence type="ECO:0008006" key="5">
    <source>
        <dbReference type="Google" id="ProtNLM"/>
    </source>
</evidence>
<dbReference type="STRING" id="394096.DB31_0709"/>
<dbReference type="Pfam" id="PF11219">
    <property type="entry name" value="DUF3014"/>
    <property type="match status" value="1"/>
</dbReference>
<sequence>MSDPLPSAPPPQPAAPSRLPLVAGIVVVVLIGLGTAWFLLRPRPEEPAAPTPTALTPTATPTPTAPAEEPPPQGPPLPALDQSDPRTRELLGAMSSDPEFQKWAANEGLVRRFTAASFNIAEGESPRAVLVFLAPQGTFQVVERNGHTFIAPESFARYDTVARVLGSLDTQATTQAYRMLKPLINQAFKEIGPPGQRFDAVLSRAIQRMLDTPVPEGDLEVVDTPGVNYAYAAPELEQLSAAQKHLLRMGPANARAIQAKLRELHKALGLPPAGR</sequence>
<accession>A0A085WXN3</accession>
<evidence type="ECO:0000256" key="2">
    <source>
        <dbReference type="SAM" id="Phobius"/>
    </source>
</evidence>
<dbReference type="PATRIC" id="fig|394096.3.peg.702"/>
<keyword evidence="4" id="KW-1185">Reference proteome</keyword>
<dbReference type="RefSeq" id="WP_044181776.1">
    <property type="nucleotide sequence ID" value="NZ_JMCB01000001.1"/>
</dbReference>
<evidence type="ECO:0000313" key="3">
    <source>
        <dbReference type="EMBL" id="KFE72446.1"/>
    </source>
</evidence>
<feature type="transmembrane region" description="Helical" evidence="2">
    <location>
        <begin position="20"/>
        <end position="40"/>
    </location>
</feature>
<feature type="compositionally biased region" description="Pro residues" evidence="1">
    <location>
        <begin position="68"/>
        <end position="78"/>
    </location>
</feature>
<dbReference type="InterPro" id="IPR021382">
    <property type="entry name" value="DUF3014"/>
</dbReference>
<evidence type="ECO:0000313" key="4">
    <source>
        <dbReference type="Proteomes" id="UP000028725"/>
    </source>
</evidence>
<gene>
    <name evidence="3" type="ORF">DB31_0709</name>
</gene>
<organism evidence="3 4">
    <name type="scientific">Hyalangium minutum</name>
    <dbReference type="NCBI Taxonomy" id="394096"/>
    <lineage>
        <taxon>Bacteria</taxon>
        <taxon>Pseudomonadati</taxon>
        <taxon>Myxococcota</taxon>
        <taxon>Myxococcia</taxon>
        <taxon>Myxococcales</taxon>
        <taxon>Cystobacterineae</taxon>
        <taxon>Archangiaceae</taxon>
        <taxon>Hyalangium</taxon>
    </lineage>
</organism>
<comment type="caution">
    <text evidence="3">The sequence shown here is derived from an EMBL/GenBank/DDBJ whole genome shotgun (WGS) entry which is preliminary data.</text>
</comment>
<keyword evidence="2" id="KW-0812">Transmembrane</keyword>
<name>A0A085WXN3_9BACT</name>
<dbReference type="OrthoDB" id="5502479at2"/>
<dbReference type="Proteomes" id="UP000028725">
    <property type="component" value="Unassembled WGS sequence"/>
</dbReference>
<dbReference type="EMBL" id="JMCB01000001">
    <property type="protein sequence ID" value="KFE72446.1"/>
    <property type="molecule type" value="Genomic_DNA"/>
</dbReference>
<evidence type="ECO:0000256" key="1">
    <source>
        <dbReference type="SAM" id="MobiDB-lite"/>
    </source>
</evidence>
<keyword evidence="2" id="KW-1133">Transmembrane helix</keyword>
<feature type="region of interest" description="Disordered" evidence="1">
    <location>
        <begin position="47"/>
        <end position="84"/>
    </location>
</feature>
<dbReference type="AlphaFoldDB" id="A0A085WXN3"/>
<keyword evidence="2" id="KW-0472">Membrane</keyword>
<feature type="compositionally biased region" description="Low complexity" evidence="1">
    <location>
        <begin position="51"/>
        <end position="67"/>
    </location>
</feature>
<protein>
    <recommendedName>
        <fullName evidence="5">DUF3014 domain-containing protein</fullName>
    </recommendedName>
</protein>